<comment type="caution">
    <text evidence="1">The sequence shown here is derived from an EMBL/GenBank/DDBJ whole genome shotgun (WGS) entry which is preliminary data.</text>
</comment>
<sequence>MALAMPSFDLAFIGFGAAAMSLIMRLEPSYKGRIAIIEPRELPQNDQTWCGWPLTQHAFSDHATRRWPRWAVSHRGKEVVRNGQYAYEMLSASGVQTISLQAAQRRTDWQLFKGSSLKSASFGNNQWALELNTGEKFHADYVLDSRPPSIHIQRPWLWQSFVGREVIGKFDSDPNTVRIMDFIPSSSALVTFVYELPLTANHRLVEITQFTPTPANTDTLNTLLDEQLSLRGLSTATIHRQEQGHLPMQPIASYHHQQWLKIGTAGGSMRPATGYAFHAIQTWADQCAEGILTGKGPTAPQRRRLMDWLDGVFLESLWQAPEQAPDRFMRLFERTAPDSLIRFLMGQPKAEDLLSVMSALPVRPLLKAALIRGLKTT</sequence>
<dbReference type="SUPFAM" id="SSF51905">
    <property type="entry name" value="FAD/NAD(P)-binding domain"/>
    <property type="match status" value="1"/>
</dbReference>
<dbReference type="Proteomes" id="UP000433788">
    <property type="component" value="Unassembled WGS sequence"/>
</dbReference>
<protein>
    <recommendedName>
        <fullName evidence="3">Lycopene cyclase</fullName>
    </recommendedName>
</protein>
<evidence type="ECO:0000313" key="2">
    <source>
        <dbReference type="Proteomes" id="UP000433788"/>
    </source>
</evidence>
<keyword evidence="2" id="KW-1185">Reference proteome</keyword>
<accession>A0A6N7QRF8</accession>
<dbReference type="EMBL" id="WJPP01000003">
    <property type="protein sequence ID" value="MRH78170.1"/>
    <property type="molecule type" value="Genomic_DNA"/>
</dbReference>
<reference evidence="1 2" key="1">
    <citation type="submission" date="2019-11" db="EMBL/GenBank/DDBJ databases">
        <authorList>
            <person name="Zhang X.Y."/>
        </authorList>
    </citation>
    <scope>NUCLEOTIDE SEQUENCE [LARGE SCALE GENOMIC DNA]</scope>
    <source>
        <strain evidence="1 2">C176</strain>
    </source>
</reference>
<proteinExistence type="predicted"/>
<dbReference type="Pfam" id="PF05834">
    <property type="entry name" value="Lycopene_cycl"/>
    <property type="match status" value="1"/>
</dbReference>
<evidence type="ECO:0008006" key="3">
    <source>
        <dbReference type="Google" id="ProtNLM"/>
    </source>
</evidence>
<organism evidence="1 2">
    <name type="scientific">Spiribacter salilacus</name>
    <dbReference type="NCBI Taxonomy" id="2664894"/>
    <lineage>
        <taxon>Bacteria</taxon>
        <taxon>Pseudomonadati</taxon>
        <taxon>Pseudomonadota</taxon>
        <taxon>Gammaproteobacteria</taxon>
        <taxon>Chromatiales</taxon>
        <taxon>Ectothiorhodospiraceae</taxon>
        <taxon>Spiribacter</taxon>
    </lineage>
</organism>
<evidence type="ECO:0000313" key="1">
    <source>
        <dbReference type="EMBL" id="MRH78170.1"/>
    </source>
</evidence>
<name>A0A6N7QRF8_9GAMM</name>
<dbReference type="AlphaFoldDB" id="A0A6N7QRF8"/>
<dbReference type="RefSeq" id="WP_153719240.1">
    <property type="nucleotide sequence ID" value="NZ_WJPP01000003.1"/>
</dbReference>
<gene>
    <name evidence="1" type="ORF">GH984_05565</name>
</gene>
<dbReference type="InterPro" id="IPR036188">
    <property type="entry name" value="FAD/NAD-bd_sf"/>
</dbReference>